<evidence type="ECO:0000313" key="2">
    <source>
        <dbReference type="Proteomes" id="UP001165427"/>
    </source>
</evidence>
<dbReference type="EMBL" id="JALJRB010000013">
    <property type="protein sequence ID" value="MCJ8501462.1"/>
    <property type="molecule type" value="Genomic_DNA"/>
</dbReference>
<gene>
    <name evidence="1" type="ORF">MRX98_12825</name>
</gene>
<reference evidence="1" key="1">
    <citation type="submission" date="2022-04" db="EMBL/GenBank/DDBJ databases">
        <title>Desulfatitalea alkaliphila sp. nov., a novel anaerobic sulfate-reducing bacterium isolated from terrestrial mud volcano, Taman Peninsula, Russia.</title>
        <authorList>
            <person name="Khomyakova M.A."/>
            <person name="Merkel A.Y."/>
            <person name="Slobodkin A.I."/>
        </authorList>
    </citation>
    <scope>NUCLEOTIDE SEQUENCE</scope>
    <source>
        <strain evidence="1">M08but</strain>
    </source>
</reference>
<accession>A0AA41UKI1</accession>
<dbReference type="RefSeq" id="WP_246909155.1">
    <property type="nucleotide sequence ID" value="NZ_JALJRB010000013.1"/>
</dbReference>
<dbReference type="Proteomes" id="UP001165427">
    <property type="component" value="Unassembled WGS sequence"/>
</dbReference>
<protein>
    <submittedName>
        <fullName evidence="1">Uncharacterized protein</fullName>
    </submittedName>
</protein>
<organism evidence="1 2">
    <name type="scientific">Desulfatitalea alkaliphila</name>
    <dbReference type="NCBI Taxonomy" id="2929485"/>
    <lineage>
        <taxon>Bacteria</taxon>
        <taxon>Pseudomonadati</taxon>
        <taxon>Thermodesulfobacteriota</taxon>
        <taxon>Desulfobacteria</taxon>
        <taxon>Desulfobacterales</taxon>
        <taxon>Desulfosarcinaceae</taxon>
        <taxon>Desulfatitalea</taxon>
    </lineage>
</organism>
<keyword evidence="2" id="KW-1185">Reference proteome</keyword>
<name>A0AA41UKI1_9BACT</name>
<evidence type="ECO:0000313" key="1">
    <source>
        <dbReference type="EMBL" id="MCJ8501462.1"/>
    </source>
</evidence>
<comment type="caution">
    <text evidence="1">The sequence shown here is derived from an EMBL/GenBank/DDBJ whole genome shotgun (WGS) entry which is preliminary data.</text>
</comment>
<sequence length="290" mass="31838">MKTLILDIQKDLFESSVLEQSAEIQFVSVDEVLGVKGVPCVLLGSKGIDDFTGTVRKLARANYQNGTGLIIINPPIDTDIGNAVDAPVSITVKKRKASSFCKPSGFDGLDGESKYEIWSDGTIESSLSSGVMGVDDNKGTVLLKYQPKNTSGAVFITTLKLLSYSGMTNEADRESLLKLLLIWENKQSFVNEEPTEDVTASDESVLHTVAILSFSYDSKDPDKISAAMSRFFTLNTDVDAVRQVLEQLSINLNATKENWKSKLEDYIDQAGHYSYAREIKEILEDEEAGV</sequence>
<dbReference type="AlphaFoldDB" id="A0AA41UKI1"/>
<proteinExistence type="predicted"/>